<evidence type="ECO:0000313" key="1">
    <source>
        <dbReference type="EMBL" id="KAA0046122.1"/>
    </source>
</evidence>
<proteinExistence type="predicted"/>
<dbReference type="Proteomes" id="UP000321393">
    <property type="component" value="Unassembled WGS sequence"/>
</dbReference>
<reference evidence="1 2" key="1">
    <citation type="submission" date="2019-08" db="EMBL/GenBank/DDBJ databases">
        <title>Draft genome sequences of two oriental melons (Cucumis melo L. var makuwa).</title>
        <authorList>
            <person name="Kwon S.-Y."/>
        </authorList>
    </citation>
    <scope>NUCLEOTIDE SEQUENCE [LARGE SCALE GENOMIC DNA]</scope>
    <source>
        <strain evidence="2">cv. SW 3</strain>
        <tissue evidence="1">Leaf</tissue>
    </source>
</reference>
<comment type="caution">
    <text evidence="1">The sequence shown here is derived from an EMBL/GenBank/DDBJ whole genome shotgun (WGS) entry which is preliminary data.</text>
</comment>
<dbReference type="EMBL" id="SSTE01014379">
    <property type="protein sequence ID" value="KAA0046122.1"/>
    <property type="molecule type" value="Genomic_DNA"/>
</dbReference>
<accession>A0A5A7TRU2</accession>
<name>A0A5A7TRU2_CUCMM</name>
<sequence>MRYNKQLRKAVRGATVLITLMHAHPTWRRSGQSRAIKWSRKLSQRGTWLLPRDIMIDHTIQHLNLNKPPPLLHPLHLWSLFFNNDKHNKEMENIKQEGKHGEMSNQMRSSNSLPSSPFLGCLKKKGNEQQFHKFLDVLKRLHINISFVDALEQIPS</sequence>
<protein>
    <submittedName>
        <fullName evidence="1">Uncharacterized protein</fullName>
    </submittedName>
</protein>
<gene>
    <name evidence="1" type="ORF">E6C27_scaffold157G00550</name>
</gene>
<dbReference type="AlphaFoldDB" id="A0A5A7TRU2"/>
<organism evidence="1 2">
    <name type="scientific">Cucumis melo var. makuwa</name>
    <name type="common">Oriental melon</name>
    <dbReference type="NCBI Taxonomy" id="1194695"/>
    <lineage>
        <taxon>Eukaryota</taxon>
        <taxon>Viridiplantae</taxon>
        <taxon>Streptophyta</taxon>
        <taxon>Embryophyta</taxon>
        <taxon>Tracheophyta</taxon>
        <taxon>Spermatophyta</taxon>
        <taxon>Magnoliopsida</taxon>
        <taxon>eudicotyledons</taxon>
        <taxon>Gunneridae</taxon>
        <taxon>Pentapetalae</taxon>
        <taxon>rosids</taxon>
        <taxon>fabids</taxon>
        <taxon>Cucurbitales</taxon>
        <taxon>Cucurbitaceae</taxon>
        <taxon>Benincaseae</taxon>
        <taxon>Cucumis</taxon>
    </lineage>
</organism>
<dbReference type="OrthoDB" id="1424208at2759"/>
<evidence type="ECO:0000313" key="2">
    <source>
        <dbReference type="Proteomes" id="UP000321393"/>
    </source>
</evidence>